<feature type="region of interest" description="Disordered" evidence="1">
    <location>
        <begin position="39"/>
        <end position="60"/>
    </location>
</feature>
<feature type="compositionally biased region" description="Gly residues" evidence="1">
    <location>
        <begin position="87"/>
        <end position="97"/>
    </location>
</feature>
<name>A0ABQ6I5C6_9MICO</name>
<evidence type="ECO:0000256" key="1">
    <source>
        <dbReference type="SAM" id="MobiDB-lite"/>
    </source>
</evidence>
<feature type="region of interest" description="Disordered" evidence="1">
    <location>
        <begin position="86"/>
        <end position="123"/>
    </location>
</feature>
<dbReference type="Proteomes" id="UP001157091">
    <property type="component" value="Unassembled WGS sequence"/>
</dbReference>
<organism evidence="2 3">
    <name type="scientific">Luteimicrobium album</name>
    <dbReference type="NCBI Taxonomy" id="1054550"/>
    <lineage>
        <taxon>Bacteria</taxon>
        <taxon>Bacillati</taxon>
        <taxon>Actinomycetota</taxon>
        <taxon>Actinomycetes</taxon>
        <taxon>Micrococcales</taxon>
        <taxon>Luteimicrobium</taxon>
    </lineage>
</organism>
<evidence type="ECO:0000313" key="3">
    <source>
        <dbReference type="Proteomes" id="UP001157091"/>
    </source>
</evidence>
<accession>A0ABQ6I5C6</accession>
<reference evidence="3" key="1">
    <citation type="journal article" date="2019" name="Int. J. Syst. Evol. Microbiol.">
        <title>The Global Catalogue of Microorganisms (GCM) 10K type strain sequencing project: providing services to taxonomists for standard genome sequencing and annotation.</title>
        <authorList>
            <consortium name="The Broad Institute Genomics Platform"/>
            <consortium name="The Broad Institute Genome Sequencing Center for Infectious Disease"/>
            <person name="Wu L."/>
            <person name="Ma J."/>
        </authorList>
    </citation>
    <scope>NUCLEOTIDE SEQUENCE [LARGE SCALE GENOMIC DNA]</scope>
    <source>
        <strain evidence="3">NBRC 106348</strain>
    </source>
</reference>
<comment type="caution">
    <text evidence="2">The sequence shown here is derived from an EMBL/GenBank/DDBJ whole genome shotgun (WGS) entry which is preliminary data.</text>
</comment>
<feature type="compositionally biased region" description="Basic residues" evidence="1">
    <location>
        <begin position="113"/>
        <end position="123"/>
    </location>
</feature>
<dbReference type="EMBL" id="BSUK01000001">
    <property type="protein sequence ID" value="GMA24990.1"/>
    <property type="molecule type" value="Genomic_DNA"/>
</dbReference>
<protein>
    <submittedName>
        <fullName evidence="2">Uncharacterized protein</fullName>
    </submittedName>
</protein>
<sequence length="123" mass="12300">MPLGVAVDDVVVQAEGGVEELEGDGELQGGLVLPASERAVGREQESGPQALPAADGVPDVVPERLGARTGGPRPRAGVVEPSLELGLDGGVERGAGSGREVTVGHVSLPPRAGARRAGRRATG</sequence>
<proteinExistence type="predicted"/>
<gene>
    <name evidence="2" type="ORF">GCM10025864_27490</name>
</gene>
<keyword evidence="3" id="KW-1185">Reference proteome</keyword>
<evidence type="ECO:0000313" key="2">
    <source>
        <dbReference type="EMBL" id="GMA24990.1"/>
    </source>
</evidence>